<dbReference type="PANTHER" id="PTHR33164">
    <property type="entry name" value="TRANSCRIPTIONAL REGULATOR, MARR FAMILY"/>
    <property type="match status" value="1"/>
</dbReference>
<gene>
    <name evidence="5" type="ORF">OY187_06270</name>
</gene>
<dbReference type="SMART" id="SM00347">
    <property type="entry name" value="HTH_MARR"/>
    <property type="match status" value="1"/>
</dbReference>
<accession>A0ABT4HCT0</accession>
<feature type="domain" description="HTH marR-type" evidence="4">
    <location>
        <begin position="1"/>
        <end position="140"/>
    </location>
</feature>
<keyword evidence="1" id="KW-0805">Transcription regulation</keyword>
<keyword evidence="2" id="KW-0238">DNA-binding</keyword>
<dbReference type="Proteomes" id="UP001084650">
    <property type="component" value="Unassembled WGS sequence"/>
</dbReference>
<evidence type="ECO:0000256" key="3">
    <source>
        <dbReference type="ARBA" id="ARBA00023163"/>
    </source>
</evidence>
<keyword evidence="6" id="KW-1185">Reference proteome</keyword>
<proteinExistence type="predicted"/>
<dbReference type="InterPro" id="IPR000835">
    <property type="entry name" value="HTH_MarR-typ"/>
</dbReference>
<dbReference type="InterPro" id="IPR039422">
    <property type="entry name" value="MarR/SlyA-like"/>
</dbReference>
<keyword evidence="3" id="KW-0804">Transcription</keyword>
<reference evidence="5" key="1">
    <citation type="submission" date="2022-12" db="EMBL/GenBank/DDBJ databases">
        <title>Whole genome sequence of Mycolicibacterium iranicum strain SBH312.</title>
        <authorList>
            <person name="Jani J."/>
            <person name="Arifin Mustapha Z."/>
            <person name="Ahmed K."/>
            <person name="Kai Ling C."/>
        </authorList>
    </citation>
    <scope>NUCLEOTIDE SEQUENCE</scope>
    <source>
        <strain evidence="5">SBH312</strain>
    </source>
</reference>
<dbReference type="EMBL" id="JAPQYE010000002">
    <property type="protein sequence ID" value="MCZ0727646.1"/>
    <property type="molecule type" value="Genomic_DNA"/>
</dbReference>
<protein>
    <submittedName>
        <fullName evidence="5">MarR family transcriptional regulator</fullName>
    </submittedName>
</protein>
<dbReference type="RefSeq" id="WP_235065405.1">
    <property type="nucleotide sequence ID" value="NZ_JAPQYE010000002.1"/>
</dbReference>
<name>A0ABT4HCT0_MYCIR</name>
<comment type="caution">
    <text evidence="5">The sequence shown here is derived from an EMBL/GenBank/DDBJ whole genome shotgun (WGS) entry which is preliminary data.</text>
</comment>
<dbReference type="PRINTS" id="PR00598">
    <property type="entry name" value="HTHMARR"/>
</dbReference>
<dbReference type="SUPFAM" id="SSF46785">
    <property type="entry name" value="Winged helix' DNA-binding domain"/>
    <property type="match status" value="1"/>
</dbReference>
<dbReference type="Gene3D" id="1.10.10.10">
    <property type="entry name" value="Winged helix-like DNA-binding domain superfamily/Winged helix DNA-binding domain"/>
    <property type="match status" value="1"/>
</dbReference>
<evidence type="ECO:0000256" key="2">
    <source>
        <dbReference type="ARBA" id="ARBA00023125"/>
    </source>
</evidence>
<dbReference type="PROSITE" id="PS50995">
    <property type="entry name" value="HTH_MARR_2"/>
    <property type="match status" value="1"/>
</dbReference>
<organism evidence="5 6">
    <name type="scientific">Mycolicibacterium iranicum</name>
    <name type="common">Mycobacterium iranicum</name>
    <dbReference type="NCBI Taxonomy" id="912594"/>
    <lineage>
        <taxon>Bacteria</taxon>
        <taxon>Bacillati</taxon>
        <taxon>Actinomycetota</taxon>
        <taxon>Actinomycetes</taxon>
        <taxon>Mycobacteriales</taxon>
        <taxon>Mycobacteriaceae</taxon>
        <taxon>Mycolicibacterium</taxon>
    </lineage>
</organism>
<sequence>MTVATSFDSVSEVFFQAERRWTDVLGRGLLDAEVSSIDGWRVLGALRGGEGLTMSDISSAMSIPPPSLTRLVDKLVDNGLVLRRVDATDRRRVLIYLSARGKAKVRKLIRQEAQLREMLVEELGQEAAAQFLQALARLGALPQ</sequence>
<dbReference type="InterPro" id="IPR023187">
    <property type="entry name" value="Tscrpt_reg_MarR-type_CS"/>
</dbReference>
<dbReference type="PANTHER" id="PTHR33164:SF64">
    <property type="entry name" value="TRANSCRIPTIONAL REGULATOR SLYA"/>
    <property type="match status" value="1"/>
</dbReference>
<evidence type="ECO:0000313" key="5">
    <source>
        <dbReference type="EMBL" id="MCZ0727646.1"/>
    </source>
</evidence>
<evidence type="ECO:0000256" key="1">
    <source>
        <dbReference type="ARBA" id="ARBA00023015"/>
    </source>
</evidence>
<evidence type="ECO:0000313" key="6">
    <source>
        <dbReference type="Proteomes" id="UP001084650"/>
    </source>
</evidence>
<dbReference type="InterPro" id="IPR036388">
    <property type="entry name" value="WH-like_DNA-bd_sf"/>
</dbReference>
<dbReference type="PROSITE" id="PS01117">
    <property type="entry name" value="HTH_MARR_1"/>
    <property type="match status" value="1"/>
</dbReference>
<dbReference type="InterPro" id="IPR036390">
    <property type="entry name" value="WH_DNA-bd_sf"/>
</dbReference>
<dbReference type="Pfam" id="PF12802">
    <property type="entry name" value="MarR_2"/>
    <property type="match status" value="1"/>
</dbReference>
<evidence type="ECO:0000259" key="4">
    <source>
        <dbReference type="PROSITE" id="PS50995"/>
    </source>
</evidence>